<keyword evidence="1" id="KW-0175">Coiled coil</keyword>
<dbReference type="Gene3D" id="3.30.40.10">
    <property type="entry name" value="Zinc/RING finger domain, C3HC4 (zinc finger)"/>
    <property type="match status" value="1"/>
</dbReference>
<feature type="region of interest" description="Disordered" evidence="2">
    <location>
        <begin position="843"/>
        <end position="884"/>
    </location>
</feature>
<feature type="coiled-coil region" evidence="1">
    <location>
        <begin position="527"/>
        <end position="554"/>
    </location>
</feature>
<evidence type="ECO:0008006" key="5">
    <source>
        <dbReference type="Google" id="ProtNLM"/>
    </source>
</evidence>
<feature type="region of interest" description="Disordered" evidence="2">
    <location>
        <begin position="62"/>
        <end position="154"/>
    </location>
</feature>
<feature type="compositionally biased region" description="Basic residues" evidence="2">
    <location>
        <begin position="103"/>
        <end position="112"/>
    </location>
</feature>
<keyword evidence="4" id="KW-1185">Reference proteome</keyword>
<dbReference type="Proteomes" id="UP001259832">
    <property type="component" value="Unassembled WGS sequence"/>
</dbReference>
<accession>A0AAD9G629</accession>
<feature type="compositionally biased region" description="Polar residues" evidence="2">
    <location>
        <begin position="1000"/>
        <end position="1019"/>
    </location>
</feature>
<feature type="compositionally biased region" description="Low complexity" evidence="2">
    <location>
        <begin position="977"/>
        <end position="986"/>
    </location>
</feature>
<feature type="compositionally biased region" description="Basic and acidic residues" evidence="2">
    <location>
        <begin position="113"/>
        <end position="125"/>
    </location>
</feature>
<sequence>MDWETNLAAIIKCTDASLAQQFRQFEDITAEFTAVEETPVRSGGHDPNENVAATYLRETMAAEHRNRQQEQQQPRASYSRVSGAFTRGSPPSVAPATTFSEHFHRRQERKRTARDNQRVHRRGSEYEPAEDEGQQDDNAPRYAASRQAGSAYQQQMYSSPSYDVAQMMEQVRLSLKLEVDARAAIAERQLSALLQLCKATSEELDRLRVEVCANDRQLHTLDQVQSKIRQELTTQKDIGFHLQSMCGKDESWRMQTENQLLELRQMVAALREQGNSTQTLAQEKLSRSELLVQFNAAMEPIKAQLQANLQHQSQQIADIMRTTSSSSLLLDGITQKVNRGMTEELSELRSDLNALKHHVTKMDIFQNGGKVPSQPSKEEQEAKETEEKKHQERKLTELREGLQKELLTFVKTYVKEQIKPIRQTVDESGSTFANKYDVDHLRSALEEGCRNRCAAAVMQVDGQIKLSQDQLRGECSAAVRDSSDRTEKLIQQATNAVTVALEGRVSCCQNQHLDLVKLAEKEGKERKQALEELHESFRKKRHQLEDQLHTLVQESRSNLSLQNGDFDKRLKDVEKQIENAIIQAQKETQFALTSLKDSFQTRDSNNIVELKQKLKRLEETVSRTDESVASLTKCIASLPPANPPPPNDTSAKDVSVALEKQTNMYVSTMESLFQKMQLQLQLQTQPQVQMMTPSPYHGFWPPSPYATSQPPPPPLLHLPATLSTAATTTAATSTPSVSAASVPFPCPAPVTSPAQDKFEKNPENEIKEKSDDLVRSALPVSATVVSPPSLSSPPPVAITLKAAIDHSDPPYSSKEDTGNTRENTVATTAKGAMAEAELAKARVESRRKIEQEMKQQQQKLPPKSAEPGASGGNLSDAVSAGNHRFSVTGQPSVLTRSASSSALPGPAAVSPAVVFRVGDKPLAPASVPSTPTATRFPPNIPLPAPPQSTRAEEVTYSLNVSSFSTTPNQNSVKMDSKPPSISSIVPSTPPTGPKLPIASTIPSTPRASTPSVLASSNSRPDLTISVPSVSATDEAKLSLSPLAKMFARPTTTFDDVKEDESSALSANISTIDLVKKDPSPTITPPAIEAPVSHVLCEFCRLPVRSDLKIQHEKEMCPKRMVECVSCKQQLQWVNLEIHELECSTVQRRRTDTAISTEVKPLSDGTTASALDLGGSLKKCRHCSADIQSLDLLEHEINCDKVLKQCPHCLRRQKVHYKPQREKNQQY</sequence>
<comment type="caution">
    <text evidence="3">The sequence shown here is derived from an EMBL/GenBank/DDBJ whole genome shotgun (WGS) entry which is preliminary data.</text>
</comment>
<feature type="coiled-coil region" evidence="1">
    <location>
        <begin position="302"/>
        <end position="358"/>
    </location>
</feature>
<feature type="compositionally biased region" description="Polar residues" evidence="2">
    <location>
        <begin position="69"/>
        <end position="80"/>
    </location>
</feature>
<evidence type="ECO:0000313" key="4">
    <source>
        <dbReference type="Proteomes" id="UP001259832"/>
    </source>
</evidence>
<feature type="region of interest" description="Disordered" evidence="2">
    <location>
        <begin position="364"/>
        <end position="394"/>
    </location>
</feature>
<evidence type="ECO:0000313" key="3">
    <source>
        <dbReference type="EMBL" id="KAK1932521.1"/>
    </source>
</evidence>
<feature type="compositionally biased region" description="Basic and acidic residues" evidence="2">
    <location>
        <begin position="843"/>
        <end position="853"/>
    </location>
</feature>
<reference evidence="3" key="1">
    <citation type="submission" date="2023-08" db="EMBL/GenBank/DDBJ databases">
        <title>Reference Genome Resource for the Citrus Pathogen Phytophthora citrophthora.</title>
        <authorList>
            <person name="Moller H."/>
            <person name="Coetzee B."/>
            <person name="Rose L.J."/>
            <person name="Van Niekerk J.M."/>
        </authorList>
    </citation>
    <scope>NUCLEOTIDE SEQUENCE</scope>
    <source>
        <strain evidence="3">STE-U-9442</strain>
    </source>
</reference>
<proteinExistence type="predicted"/>
<dbReference type="InterPro" id="IPR013083">
    <property type="entry name" value="Znf_RING/FYVE/PHD"/>
</dbReference>
<organism evidence="3 4">
    <name type="scientific">Phytophthora citrophthora</name>
    <dbReference type="NCBI Taxonomy" id="4793"/>
    <lineage>
        <taxon>Eukaryota</taxon>
        <taxon>Sar</taxon>
        <taxon>Stramenopiles</taxon>
        <taxon>Oomycota</taxon>
        <taxon>Peronosporomycetes</taxon>
        <taxon>Peronosporales</taxon>
        <taxon>Peronosporaceae</taxon>
        <taxon>Phytophthora</taxon>
    </lineage>
</organism>
<feature type="coiled-coil region" evidence="1">
    <location>
        <begin position="600"/>
        <end position="627"/>
    </location>
</feature>
<evidence type="ECO:0000256" key="1">
    <source>
        <dbReference type="SAM" id="Coils"/>
    </source>
</evidence>
<protein>
    <recommendedName>
        <fullName evidence="5">TRAF-type domain-containing protein</fullName>
    </recommendedName>
</protein>
<name>A0AAD9G629_9STRA</name>
<dbReference type="AlphaFoldDB" id="A0AAD9G629"/>
<gene>
    <name evidence="3" type="ORF">P3T76_012105</name>
</gene>
<feature type="compositionally biased region" description="Basic and acidic residues" evidence="2">
    <location>
        <begin position="376"/>
        <end position="394"/>
    </location>
</feature>
<dbReference type="EMBL" id="JASMQC010000029">
    <property type="protein sequence ID" value="KAK1932521.1"/>
    <property type="molecule type" value="Genomic_DNA"/>
</dbReference>
<evidence type="ECO:0000256" key="2">
    <source>
        <dbReference type="SAM" id="MobiDB-lite"/>
    </source>
</evidence>
<feature type="region of interest" description="Disordered" evidence="2">
    <location>
        <begin position="965"/>
        <end position="1019"/>
    </location>
</feature>